<keyword evidence="3 8" id="KW-0418">Kinase</keyword>
<feature type="domain" description="PAS" evidence="7">
    <location>
        <begin position="389"/>
        <end position="438"/>
    </location>
</feature>
<keyword evidence="5" id="KW-0472">Membrane</keyword>
<evidence type="ECO:0000313" key="9">
    <source>
        <dbReference type="Proteomes" id="UP000611796"/>
    </source>
</evidence>
<evidence type="ECO:0000313" key="8">
    <source>
        <dbReference type="EMBL" id="MBC6003900.1"/>
    </source>
</evidence>
<dbReference type="InterPro" id="IPR035965">
    <property type="entry name" value="PAS-like_dom_sf"/>
</dbReference>
<keyword evidence="5" id="KW-0812">Transmembrane</keyword>
<comment type="catalytic activity">
    <reaction evidence="1">
        <text>ATP + protein L-histidine = ADP + protein N-phospho-L-histidine.</text>
        <dbReference type="EC" id="2.7.13.3"/>
    </reaction>
</comment>
<dbReference type="Pfam" id="PF00512">
    <property type="entry name" value="HisKA"/>
    <property type="match status" value="1"/>
</dbReference>
<dbReference type="PANTHER" id="PTHR45569:SF1">
    <property type="entry name" value="SENSOR PROTEIN KDPD"/>
    <property type="match status" value="1"/>
</dbReference>
<reference evidence="8 9" key="1">
    <citation type="submission" date="2020-08" db="EMBL/GenBank/DDBJ databases">
        <authorList>
            <person name="Liu C."/>
            <person name="Sun Q."/>
        </authorList>
    </citation>
    <scope>NUCLEOTIDE SEQUENCE [LARGE SCALE GENOMIC DNA]</scope>
    <source>
        <strain evidence="8 9">NSJ-45</strain>
    </source>
</reference>
<dbReference type="InterPro" id="IPR003661">
    <property type="entry name" value="HisK_dim/P_dom"/>
</dbReference>
<dbReference type="EMBL" id="JACRWD010000002">
    <property type="protein sequence ID" value="MBC6003900.1"/>
    <property type="molecule type" value="Genomic_DNA"/>
</dbReference>
<organism evidence="8 9">
    <name type="scientific">Paeniclostridium hominis</name>
    <dbReference type="NCBI Taxonomy" id="2764329"/>
    <lineage>
        <taxon>Bacteria</taxon>
        <taxon>Bacillati</taxon>
        <taxon>Bacillota</taxon>
        <taxon>Clostridia</taxon>
        <taxon>Peptostreptococcales</taxon>
        <taxon>Peptostreptococcaceae</taxon>
        <taxon>Paeniclostridium</taxon>
    </lineage>
</organism>
<keyword evidence="3 8" id="KW-0808">Transferase</keyword>
<evidence type="ECO:0000259" key="7">
    <source>
        <dbReference type="PROSITE" id="PS50112"/>
    </source>
</evidence>
<dbReference type="SUPFAM" id="SSF55785">
    <property type="entry name" value="PYP-like sensor domain (PAS domain)"/>
    <property type="match status" value="1"/>
</dbReference>
<name>A0ABR7K495_9FIRM</name>
<dbReference type="CDD" id="cd00082">
    <property type="entry name" value="HisKA"/>
    <property type="match status" value="1"/>
</dbReference>
<keyword evidence="4" id="KW-0902">Two-component regulatory system</keyword>
<dbReference type="SUPFAM" id="SSF47384">
    <property type="entry name" value="Homodimeric domain of signal transducing histidine kinase"/>
    <property type="match status" value="1"/>
</dbReference>
<dbReference type="Gene3D" id="3.30.450.20">
    <property type="entry name" value="PAS domain"/>
    <property type="match status" value="2"/>
</dbReference>
<dbReference type="PROSITE" id="PS50112">
    <property type="entry name" value="PAS"/>
    <property type="match status" value="1"/>
</dbReference>
<feature type="transmembrane region" description="Helical" evidence="5">
    <location>
        <begin position="52"/>
        <end position="71"/>
    </location>
</feature>
<evidence type="ECO:0000256" key="5">
    <source>
        <dbReference type="SAM" id="Phobius"/>
    </source>
</evidence>
<evidence type="ECO:0000256" key="3">
    <source>
        <dbReference type="ARBA" id="ARBA00022777"/>
    </source>
</evidence>
<dbReference type="GO" id="GO:0016301">
    <property type="term" value="F:kinase activity"/>
    <property type="evidence" value="ECO:0007669"/>
    <property type="project" value="UniProtKB-KW"/>
</dbReference>
<dbReference type="Gene3D" id="3.30.565.10">
    <property type="entry name" value="Histidine kinase-like ATPase, C-terminal domain"/>
    <property type="match status" value="1"/>
</dbReference>
<sequence>MVDKLIYIMNLSLLIASIFCLTSHKNKKNISINLIIVLIFFLNFFNFKMLSYIYIISAFISLNCILIINDYDLRKDKNTKLITLILIVLSTIILKDKLKYLSLINILLNAYILLKIFYKRIYETTVKDKHVYKDLQILKDKASSDIKVLKDNEDVTKEIYNTLNNKKEMLNIILEQNNKCVIVIDKHGYISNEDNSFSNTWKEYEFCNYKIKFSYFLSKSIENSTEVLLDVQKVYDIGIEMNREVISKDNRYFDCKYTPLKVNNETMGVVCIMTDITYKKYSQKMLDFNKIKYKKTIENIPHTIVVTKGEEIIYNNNKNLDIDVYDKDLKKFIIDTKVKGSFKGNENNIGKKYLNISKTSFKENNITKQIAILRDVTEYKTLLDNIENSSKKYISLVDSIPQGIYIYDFESKKTIYANNVLLNMSGFENVEEFNKSNIIKDISWILNKFGQDVKFIRHKIQNRNGESIDVELGGITLEINNKMKCIGIMNDITEKVKAENIEREITKKRLEYKQKNHFFINMSHELKTPLNLIMSSNQLMESIFKDEIFKNPKGEIAKATKIVKKQGYISLRLIENIITLAKLESDFYKPKLDYYDIVSIVEDIIIEVNKYSKNDGIEFIFDTDIEEKVIKIDPYDIERVILLLFSKIVKQSKSKSVIYVEFSHKNDNINISIKNKGDYDKYSYLNNQSKENINMNIEVAKSIMKIYDGNIDIFEYEKDIEIAINLSSGNKINYENKKESILNKEAIYAEYSMMNAL</sequence>
<gene>
    <name evidence="8" type="ORF">H8891_08795</name>
</gene>
<feature type="transmembrane region" description="Helical" evidence="5">
    <location>
        <begin position="30"/>
        <end position="46"/>
    </location>
</feature>
<dbReference type="InterPro" id="IPR036097">
    <property type="entry name" value="HisK_dim/P_sf"/>
</dbReference>
<dbReference type="PROSITE" id="PS50109">
    <property type="entry name" value="HIS_KIN"/>
    <property type="match status" value="1"/>
</dbReference>
<dbReference type="RefSeq" id="WP_187006149.1">
    <property type="nucleotide sequence ID" value="NZ_JACRWD010000002.1"/>
</dbReference>
<dbReference type="SUPFAM" id="SSF55874">
    <property type="entry name" value="ATPase domain of HSP90 chaperone/DNA topoisomerase II/histidine kinase"/>
    <property type="match status" value="1"/>
</dbReference>
<dbReference type="EC" id="2.7.13.3" evidence="2"/>
<dbReference type="InterPro" id="IPR005467">
    <property type="entry name" value="His_kinase_dom"/>
</dbReference>
<dbReference type="Proteomes" id="UP000611796">
    <property type="component" value="Unassembled WGS sequence"/>
</dbReference>
<feature type="domain" description="Histidine kinase" evidence="6">
    <location>
        <begin position="521"/>
        <end position="730"/>
    </location>
</feature>
<evidence type="ECO:0000256" key="1">
    <source>
        <dbReference type="ARBA" id="ARBA00000085"/>
    </source>
</evidence>
<keyword evidence="5" id="KW-1133">Transmembrane helix</keyword>
<feature type="transmembrane region" description="Helical" evidence="5">
    <location>
        <begin position="78"/>
        <end position="94"/>
    </location>
</feature>
<dbReference type="InterPro" id="IPR036890">
    <property type="entry name" value="HATPase_C_sf"/>
</dbReference>
<comment type="caution">
    <text evidence="8">The sequence shown here is derived from an EMBL/GenBank/DDBJ whole genome shotgun (WGS) entry which is preliminary data.</text>
</comment>
<accession>A0ABR7K495</accession>
<dbReference type="InterPro" id="IPR052023">
    <property type="entry name" value="Histidine_kinase_KdpD"/>
</dbReference>
<dbReference type="PANTHER" id="PTHR45569">
    <property type="entry name" value="SENSOR PROTEIN KDPD"/>
    <property type="match status" value="1"/>
</dbReference>
<dbReference type="InterPro" id="IPR000014">
    <property type="entry name" value="PAS"/>
</dbReference>
<keyword evidence="9" id="KW-1185">Reference proteome</keyword>
<evidence type="ECO:0000259" key="6">
    <source>
        <dbReference type="PROSITE" id="PS50109"/>
    </source>
</evidence>
<dbReference type="SMART" id="SM00388">
    <property type="entry name" value="HisKA"/>
    <property type="match status" value="1"/>
</dbReference>
<protein>
    <recommendedName>
        <fullName evidence="2">histidine kinase</fullName>
        <ecNumber evidence="2">2.7.13.3</ecNumber>
    </recommendedName>
</protein>
<proteinExistence type="predicted"/>
<evidence type="ECO:0000256" key="4">
    <source>
        <dbReference type="ARBA" id="ARBA00023012"/>
    </source>
</evidence>
<dbReference type="Gene3D" id="1.10.287.130">
    <property type="match status" value="1"/>
</dbReference>
<feature type="transmembrane region" description="Helical" evidence="5">
    <location>
        <begin position="6"/>
        <end position="23"/>
    </location>
</feature>
<evidence type="ECO:0000256" key="2">
    <source>
        <dbReference type="ARBA" id="ARBA00012438"/>
    </source>
</evidence>